<evidence type="ECO:0000313" key="2">
    <source>
        <dbReference type="EMBL" id="KAF6090267.1"/>
    </source>
</evidence>
<comment type="caution">
    <text evidence="2">The sequence shown here is derived from an EMBL/GenBank/DDBJ whole genome shotgun (WGS) entry which is preliminary data.</text>
</comment>
<dbReference type="Proteomes" id="UP000664940">
    <property type="component" value="Unassembled WGS sequence"/>
</dbReference>
<dbReference type="EMBL" id="JABVXQ010000009">
    <property type="protein sequence ID" value="KAF6090267.1"/>
    <property type="molecule type" value="Genomic_DNA"/>
</dbReference>
<name>A0A833Z700_9CHIR</name>
<accession>A0A833Z700</accession>
<feature type="region of interest" description="Disordered" evidence="1">
    <location>
        <begin position="1"/>
        <end position="28"/>
    </location>
</feature>
<gene>
    <name evidence="2" type="ORF">HJG60_003507</name>
</gene>
<dbReference type="PANTHER" id="PTHR22467">
    <property type="entry name" value="EZH INHIBITORY PROTEIN-RELATED"/>
    <property type="match status" value="1"/>
</dbReference>
<organism evidence="2 3">
    <name type="scientific">Phyllostomus discolor</name>
    <name type="common">pale spear-nosed bat</name>
    <dbReference type="NCBI Taxonomy" id="89673"/>
    <lineage>
        <taxon>Eukaryota</taxon>
        <taxon>Metazoa</taxon>
        <taxon>Chordata</taxon>
        <taxon>Craniata</taxon>
        <taxon>Vertebrata</taxon>
        <taxon>Euteleostomi</taxon>
        <taxon>Mammalia</taxon>
        <taxon>Eutheria</taxon>
        <taxon>Laurasiatheria</taxon>
        <taxon>Chiroptera</taxon>
        <taxon>Yangochiroptera</taxon>
        <taxon>Phyllostomidae</taxon>
        <taxon>Phyllostominae</taxon>
        <taxon>Phyllostomus</taxon>
    </lineage>
</organism>
<dbReference type="InterPro" id="IPR052882">
    <property type="entry name" value="EZH_Inhibitor"/>
</dbReference>
<evidence type="ECO:0000256" key="1">
    <source>
        <dbReference type="SAM" id="MobiDB-lite"/>
    </source>
</evidence>
<feature type="compositionally biased region" description="Low complexity" evidence="1">
    <location>
        <begin position="13"/>
        <end position="23"/>
    </location>
</feature>
<protein>
    <submittedName>
        <fullName evidence="2">Uncharacterized protein</fullName>
    </submittedName>
</protein>
<dbReference type="GO" id="GO:0005634">
    <property type="term" value="C:nucleus"/>
    <property type="evidence" value="ECO:0007669"/>
    <property type="project" value="TreeGrafter"/>
</dbReference>
<feature type="compositionally biased region" description="Basic and acidic residues" evidence="1">
    <location>
        <begin position="1"/>
        <end position="12"/>
    </location>
</feature>
<sequence length="101" mass="9901">MATQSHLEKEQKQQQGEGPTGPKNEVIAAPGDALRTGHGYAGLSVPTVSSDPSLSGGGALCGGTAGAFCCVMVDTGTISTAGEDPGPPSMPCVGESGCPKL</sequence>
<proteinExistence type="predicted"/>
<evidence type="ECO:0000313" key="3">
    <source>
        <dbReference type="Proteomes" id="UP000664940"/>
    </source>
</evidence>
<feature type="region of interest" description="Disordered" evidence="1">
    <location>
        <begin position="80"/>
        <end position="101"/>
    </location>
</feature>
<dbReference type="PANTHER" id="PTHR22467:SF1">
    <property type="entry name" value="EZH INHIBITORY PROTEIN"/>
    <property type="match status" value="1"/>
</dbReference>
<dbReference type="AlphaFoldDB" id="A0A833Z700"/>
<reference evidence="2 3" key="1">
    <citation type="journal article" date="2020" name="Nature">
        <title>Six reference-quality genomes reveal evolution of bat adaptations.</title>
        <authorList>
            <person name="Jebb D."/>
            <person name="Huang Z."/>
            <person name="Pippel M."/>
            <person name="Hughes G.M."/>
            <person name="Lavrichenko K."/>
            <person name="Devanna P."/>
            <person name="Winkler S."/>
            <person name="Jermiin L.S."/>
            <person name="Skirmuntt E.C."/>
            <person name="Katzourakis A."/>
            <person name="Burkitt-Gray L."/>
            <person name="Ray D.A."/>
            <person name="Sullivan K.A.M."/>
            <person name="Roscito J.G."/>
            <person name="Kirilenko B.M."/>
            <person name="Davalos L.M."/>
            <person name="Corthals A.P."/>
            <person name="Power M.L."/>
            <person name="Jones G."/>
            <person name="Ransome R.D."/>
            <person name="Dechmann D.K.N."/>
            <person name="Locatelli A.G."/>
            <person name="Puechmaille S.J."/>
            <person name="Fedrigo O."/>
            <person name="Jarvis E.D."/>
            <person name="Hiller M."/>
            <person name="Vernes S.C."/>
            <person name="Myers E.W."/>
            <person name="Teeling E.C."/>
        </authorList>
    </citation>
    <scope>NUCLEOTIDE SEQUENCE [LARGE SCALE GENOMIC DNA]</scope>
    <source>
        <strain evidence="2">Bat1K_MPI-CBG_1</strain>
    </source>
</reference>